<sequence length="246" mass="26350">MAEDLGLREKSTNDLVVSFLAVRRSIGILGLFLPVSLIVYGLFSHDGILDSMSAYYYSPMREIFVGTLCALAVFLWTYEGYRPQPGEWLSDRIVAKVASLGAAGVALLPTAPAPIFGAEAAPVIEDQPVTCTLSQCLLGDVTASVVHFLSAAAFFGAMTVFLLFLFTKGAEDSGEKRAANRIYRACGLVILVALVLIGVLQFTGLREALGILRPVFWLEVAASIAIAVGWMTKGDSMRPLQKALAA</sequence>
<gene>
    <name evidence="2" type="ORF">MLD63_02335</name>
</gene>
<protein>
    <recommendedName>
        <fullName evidence="4">DUF998 domain-containing protein</fullName>
    </recommendedName>
</protein>
<comment type="caution">
    <text evidence="2">The sequence shown here is derived from an EMBL/GenBank/DDBJ whole genome shotgun (WGS) entry which is preliminary data.</text>
</comment>
<feature type="transmembrane region" description="Helical" evidence="1">
    <location>
        <begin position="63"/>
        <end position="81"/>
    </location>
</feature>
<keyword evidence="1" id="KW-0812">Transmembrane</keyword>
<feature type="transmembrane region" description="Helical" evidence="1">
    <location>
        <begin position="93"/>
        <end position="111"/>
    </location>
</feature>
<name>A0ABT1MNY7_9RHOB</name>
<dbReference type="Proteomes" id="UP001203945">
    <property type="component" value="Unassembled WGS sequence"/>
</dbReference>
<proteinExistence type="predicted"/>
<keyword evidence="3" id="KW-1185">Reference proteome</keyword>
<feature type="transmembrane region" description="Helical" evidence="1">
    <location>
        <begin position="148"/>
        <end position="170"/>
    </location>
</feature>
<feature type="transmembrane region" description="Helical" evidence="1">
    <location>
        <begin position="21"/>
        <end position="43"/>
    </location>
</feature>
<reference evidence="2 3" key="1">
    <citation type="submission" date="2022-03" db="EMBL/GenBank/DDBJ databases">
        <authorList>
            <person name="He Y."/>
        </authorList>
    </citation>
    <scope>NUCLEOTIDE SEQUENCE [LARGE SCALE GENOMIC DNA]</scope>
    <source>
        <strain evidence="2 3">TK19116</strain>
        <plasmid evidence="2">unnamed1</plasmid>
    </source>
</reference>
<dbReference type="EMBL" id="JAKZEU010000001">
    <property type="protein sequence ID" value="MCQ0969276.1"/>
    <property type="molecule type" value="Genomic_DNA"/>
</dbReference>
<keyword evidence="1" id="KW-0472">Membrane</keyword>
<geneLocation type="plasmid" evidence="2">
    <name>unnamed1</name>
</geneLocation>
<evidence type="ECO:0000313" key="3">
    <source>
        <dbReference type="Proteomes" id="UP001203945"/>
    </source>
</evidence>
<keyword evidence="1" id="KW-1133">Transmembrane helix</keyword>
<accession>A0ABT1MNY7</accession>
<keyword evidence="2" id="KW-0614">Plasmid</keyword>
<evidence type="ECO:0000256" key="1">
    <source>
        <dbReference type="SAM" id="Phobius"/>
    </source>
</evidence>
<dbReference type="RefSeq" id="WP_255328227.1">
    <property type="nucleotide sequence ID" value="NZ_JAKZEU010000001.1"/>
</dbReference>
<organism evidence="2 3">
    <name type="scientific">Paracoccus albicereus</name>
    <dbReference type="NCBI Taxonomy" id="2922394"/>
    <lineage>
        <taxon>Bacteria</taxon>
        <taxon>Pseudomonadati</taxon>
        <taxon>Pseudomonadota</taxon>
        <taxon>Alphaproteobacteria</taxon>
        <taxon>Rhodobacterales</taxon>
        <taxon>Paracoccaceae</taxon>
        <taxon>Paracoccus</taxon>
    </lineage>
</organism>
<feature type="transmembrane region" description="Helical" evidence="1">
    <location>
        <begin position="215"/>
        <end position="232"/>
    </location>
</feature>
<feature type="transmembrane region" description="Helical" evidence="1">
    <location>
        <begin position="182"/>
        <end position="203"/>
    </location>
</feature>
<evidence type="ECO:0000313" key="2">
    <source>
        <dbReference type="EMBL" id="MCQ0969276.1"/>
    </source>
</evidence>
<evidence type="ECO:0008006" key="4">
    <source>
        <dbReference type="Google" id="ProtNLM"/>
    </source>
</evidence>